<feature type="region of interest" description="Disordered" evidence="13">
    <location>
        <begin position="727"/>
        <end position="798"/>
    </location>
</feature>
<dbReference type="SUPFAM" id="SSF47040">
    <property type="entry name" value="Kix domain of CBP (creb binding protein)"/>
    <property type="match status" value="3"/>
</dbReference>
<feature type="compositionally biased region" description="Low complexity" evidence="13">
    <location>
        <begin position="525"/>
        <end position="537"/>
    </location>
</feature>
<dbReference type="Gene3D" id="1.20.1020.10">
    <property type="entry name" value="TAZ domain"/>
    <property type="match status" value="1"/>
</dbReference>
<dbReference type="GO" id="GO:0008270">
    <property type="term" value="F:zinc ion binding"/>
    <property type="evidence" value="ECO:0007669"/>
    <property type="project" value="UniProtKB-KW"/>
</dbReference>
<evidence type="ECO:0000256" key="5">
    <source>
        <dbReference type="ARBA" id="ARBA00022771"/>
    </source>
</evidence>
<dbReference type="InterPro" id="IPR035898">
    <property type="entry name" value="TAZ_dom_sf"/>
</dbReference>
<dbReference type="Proteomes" id="UP000008068">
    <property type="component" value="Unassembled WGS sequence"/>
</dbReference>
<dbReference type="PROSITE" id="PS50134">
    <property type="entry name" value="ZF_TAZ"/>
    <property type="match status" value="1"/>
</dbReference>
<dbReference type="GO" id="GO:0045944">
    <property type="term" value="P:positive regulation of transcription by RNA polymerase II"/>
    <property type="evidence" value="ECO:0007669"/>
    <property type="project" value="TreeGrafter"/>
</dbReference>
<evidence type="ECO:0000256" key="2">
    <source>
        <dbReference type="ARBA" id="ARBA00013184"/>
    </source>
</evidence>
<proteinExistence type="predicted"/>
<dbReference type="eggNOG" id="KOG1778">
    <property type="taxonomic scope" value="Eukaryota"/>
</dbReference>
<keyword evidence="17" id="KW-1185">Reference proteome</keyword>
<dbReference type="PANTHER" id="PTHR13808">
    <property type="entry name" value="CBP/P300-RELATED"/>
    <property type="match status" value="1"/>
</dbReference>
<dbReference type="InParanoid" id="G0NEB3"/>
<comment type="subcellular location">
    <subcellularLocation>
        <location evidence="1">Nucleus</location>
    </subcellularLocation>
</comment>
<dbReference type="GO" id="GO:0000123">
    <property type="term" value="C:histone acetyltransferase complex"/>
    <property type="evidence" value="ECO:0007669"/>
    <property type="project" value="TreeGrafter"/>
</dbReference>
<organism evidence="17">
    <name type="scientific">Caenorhabditis brenneri</name>
    <name type="common">Nematode worm</name>
    <dbReference type="NCBI Taxonomy" id="135651"/>
    <lineage>
        <taxon>Eukaryota</taxon>
        <taxon>Metazoa</taxon>
        <taxon>Ecdysozoa</taxon>
        <taxon>Nematoda</taxon>
        <taxon>Chromadorea</taxon>
        <taxon>Rhabditida</taxon>
        <taxon>Rhabditina</taxon>
        <taxon>Rhabditomorpha</taxon>
        <taxon>Rhabditoidea</taxon>
        <taxon>Rhabditidae</taxon>
        <taxon>Peloderinae</taxon>
        <taxon>Caenorhabditis</taxon>
    </lineage>
</organism>
<accession>G0NEB3</accession>
<keyword evidence="3" id="KW-0808">Transferase</keyword>
<feature type="region of interest" description="Disordered" evidence="13">
    <location>
        <begin position="461"/>
        <end position="601"/>
    </location>
</feature>
<evidence type="ECO:0000256" key="1">
    <source>
        <dbReference type="ARBA" id="ARBA00004123"/>
    </source>
</evidence>
<dbReference type="HOGENOM" id="CLU_347894_0_0_1"/>
<dbReference type="EMBL" id="GL379872">
    <property type="protein sequence ID" value="EGT58774.1"/>
    <property type="molecule type" value="Genomic_DNA"/>
</dbReference>
<evidence type="ECO:0000256" key="4">
    <source>
        <dbReference type="ARBA" id="ARBA00022723"/>
    </source>
</evidence>
<dbReference type="AlphaFoldDB" id="G0NEB3"/>
<dbReference type="InterPro" id="IPR000197">
    <property type="entry name" value="Znf_TAZ"/>
</dbReference>
<dbReference type="Gene3D" id="1.10.246.20">
    <property type="entry name" value="Coactivator CBP, KIX domain"/>
    <property type="match status" value="3"/>
</dbReference>
<evidence type="ECO:0000256" key="10">
    <source>
        <dbReference type="ARBA" id="ARBA00023242"/>
    </source>
</evidence>
<feature type="region of interest" description="Disordered" evidence="13">
    <location>
        <begin position="1"/>
        <end position="24"/>
    </location>
</feature>
<comment type="catalytic activity">
    <reaction evidence="11">
        <text>L-lysyl-[protein] + acetyl-CoA = N(6)-acetyl-L-lysyl-[protein] + CoA + H(+)</text>
        <dbReference type="Rhea" id="RHEA:45948"/>
        <dbReference type="Rhea" id="RHEA-COMP:9752"/>
        <dbReference type="Rhea" id="RHEA-COMP:10731"/>
        <dbReference type="ChEBI" id="CHEBI:15378"/>
        <dbReference type="ChEBI" id="CHEBI:29969"/>
        <dbReference type="ChEBI" id="CHEBI:57287"/>
        <dbReference type="ChEBI" id="CHEBI:57288"/>
        <dbReference type="ChEBI" id="CHEBI:61930"/>
        <dbReference type="EC" id="2.3.1.48"/>
    </reaction>
</comment>
<evidence type="ECO:0000259" key="14">
    <source>
        <dbReference type="PROSITE" id="PS50134"/>
    </source>
</evidence>
<dbReference type="InterPro" id="IPR013178">
    <property type="entry name" value="Histone_AcTrfase_Rtt109/CBP"/>
</dbReference>
<dbReference type="Pfam" id="PF02172">
    <property type="entry name" value="KIX"/>
    <property type="match status" value="1"/>
</dbReference>
<evidence type="ECO:0000313" key="17">
    <source>
        <dbReference type="Proteomes" id="UP000008068"/>
    </source>
</evidence>
<feature type="compositionally biased region" description="Low complexity" evidence="13">
    <location>
        <begin position="557"/>
        <end position="580"/>
    </location>
</feature>
<feature type="compositionally biased region" description="Low complexity" evidence="13">
    <location>
        <begin position="766"/>
        <end position="775"/>
    </location>
</feature>
<dbReference type="GO" id="GO:0031490">
    <property type="term" value="F:chromatin DNA binding"/>
    <property type="evidence" value="ECO:0007669"/>
    <property type="project" value="TreeGrafter"/>
</dbReference>
<keyword evidence="8" id="KW-0805">Transcription regulation</keyword>
<name>G0NEB3_CAEBE</name>
<dbReference type="GO" id="GO:0005667">
    <property type="term" value="C:transcription regulator complex"/>
    <property type="evidence" value="ECO:0007669"/>
    <property type="project" value="TreeGrafter"/>
</dbReference>
<protein>
    <recommendedName>
        <fullName evidence="2">histone acetyltransferase</fullName>
        <ecNumber evidence="2">2.3.1.48</ecNumber>
    </recommendedName>
</protein>
<feature type="compositionally biased region" description="Low complexity" evidence="13">
    <location>
        <begin position="479"/>
        <end position="491"/>
    </location>
</feature>
<gene>
    <name evidence="16" type="ORF">CAEBREN_00246</name>
</gene>
<dbReference type="GO" id="GO:0003713">
    <property type="term" value="F:transcription coactivator activity"/>
    <property type="evidence" value="ECO:0007669"/>
    <property type="project" value="TreeGrafter"/>
</dbReference>
<feature type="compositionally biased region" description="Polar residues" evidence="13">
    <location>
        <begin position="1"/>
        <end position="11"/>
    </location>
</feature>
<evidence type="ECO:0000256" key="9">
    <source>
        <dbReference type="ARBA" id="ARBA00023163"/>
    </source>
</evidence>
<evidence type="ECO:0000256" key="6">
    <source>
        <dbReference type="ARBA" id="ARBA00022833"/>
    </source>
</evidence>
<feature type="domain" description="KIX" evidence="15">
    <location>
        <begin position="37"/>
        <end position="112"/>
    </location>
</feature>
<keyword evidence="7" id="KW-0156">Chromatin regulator</keyword>
<reference evidence="17" key="1">
    <citation type="submission" date="2011-07" db="EMBL/GenBank/DDBJ databases">
        <authorList>
            <consortium name="Caenorhabditis brenneri Sequencing and Analysis Consortium"/>
            <person name="Wilson R.K."/>
        </authorList>
    </citation>
    <scope>NUCLEOTIDE SEQUENCE [LARGE SCALE GENOMIC DNA]</scope>
    <source>
        <strain evidence="17">PB2801</strain>
    </source>
</reference>
<sequence>MPGSPGPSTGLQDHPMFHGFPEDPFNEVSTLPDPSLPRYHGWHGTISPSLREHLVLKLVLTINPEAKEYNPPKDLLKYCRSEELQIFRGAQNKEEYFRSVQKKLETIRKDYYCPPWLFEVFRGDPFHKRKKNFKYDQNWQNEMMLPTRKHLRWVLAQILRYNYSHEHPDDPTDYVIILDEAETIEKEIFARCTSRRQYYNAVAEKVLDLIGSRDISFYVLGISKIEPKDDIEYLHPPRHCQPGNRDFIRDSLIGFLHAIGCEVGRSEGATKETPKCPEECEKFQCVIAHMKICPNFELCEERTCTAAWEIISQFERCEVRKCETCTAVNEGVVDTPLEKQLPALFSLVKPKSRYLLHPMFFNFDGDPFYPQDFIKKDVRTHLRQILEDSIISGKRRKRAYAKKKEQENYLKSKCREEYFELMEQELRAAGEDIREWRQWLFEGFAEDPFLGVDVPVVEPRRSARNAGPRENDPVPSVTAPAQSGSQPSGSQESTIRNPESQKLEPTASGLSNGPDRPVSPGLGASQGPGSQESSSQGFADPGILSQDSRNQGSGGQNPAPTTSEPPTSSQGSSSSAPENPGSNIPGPSNQGPQNSAPSPQKPWHQWITVEIRAHLREVLLRSFRPRNYREDFPREPRLILTKYCGGVEEKWYRTSESRDAYYKSIAKSYKAINKEIHGYEEIQTTKQYEDFFELIDVKVNMDLTDLEDEDRFLEEVNLTRKRRLVKRRNHDEGSEDSESDSGSEDPGAGPSKKLKKLRRPAPPVSSAPGPSGAPRKGPDSDGYESPSEDDEWDEKDNDLETCFLYNDRMLI</sequence>
<feature type="compositionally biased region" description="Acidic residues" evidence="13">
    <location>
        <begin position="733"/>
        <end position="743"/>
    </location>
</feature>
<dbReference type="GO" id="GO:0004402">
    <property type="term" value="F:histone acetyltransferase activity"/>
    <property type="evidence" value="ECO:0007669"/>
    <property type="project" value="InterPro"/>
</dbReference>
<keyword evidence="4 12" id="KW-0479">Metal-binding</keyword>
<dbReference type="GO" id="GO:0005634">
    <property type="term" value="C:nucleus"/>
    <property type="evidence" value="ECO:0007669"/>
    <property type="project" value="UniProtKB-SubCell"/>
</dbReference>
<evidence type="ECO:0000256" key="12">
    <source>
        <dbReference type="PROSITE-ProRule" id="PRU00203"/>
    </source>
</evidence>
<evidence type="ECO:0000256" key="8">
    <source>
        <dbReference type="ARBA" id="ARBA00023015"/>
    </source>
</evidence>
<evidence type="ECO:0000256" key="3">
    <source>
        <dbReference type="ARBA" id="ARBA00022679"/>
    </source>
</evidence>
<dbReference type="EC" id="2.3.1.48" evidence="2"/>
<evidence type="ECO:0000256" key="11">
    <source>
        <dbReference type="ARBA" id="ARBA00048017"/>
    </source>
</evidence>
<dbReference type="STRING" id="135651.G0NEB3"/>
<keyword evidence="10" id="KW-0539">Nucleus</keyword>
<dbReference type="Pfam" id="PF02135">
    <property type="entry name" value="zf-TAZ"/>
    <property type="match status" value="1"/>
</dbReference>
<dbReference type="PANTHER" id="PTHR13808:SF1">
    <property type="entry name" value="HISTONE ACETYLTRANSFERASE"/>
    <property type="match status" value="1"/>
</dbReference>
<evidence type="ECO:0000256" key="13">
    <source>
        <dbReference type="SAM" id="MobiDB-lite"/>
    </source>
</evidence>
<evidence type="ECO:0000256" key="7">
    <source>
        <dbReference type="ARBA" id="ARBA00022853"/>
    </source>
</evidence>
<evidence type="ECO:0000313" key="16">
    <source>
        <dbReference type="EMBL" id="EGT58774.1"/>
    </source>
</evidence>
<feature type="compositionally biased region" description="Polar residues" evidence="13">
    <location>
        <begin position="581"/>
        <end position="598"/>
    </location>
</feature>
<feature type="domain" description="KIX" evidence="15">
    <location>
        <begin position="598"/>
        <end position="677"/>
    </location>
</feature>
<keyword evidence="6 12" id="KW-0862">Zinc</keyword>
<dbReference type="PROSITE" id="PS50952">
    <property type="entry name" value="KIX"/>
    <property type="match status" value="2"/>
</dbReference>
<feature type="zinc finger region" description="TAZ-type" evidence="12">
    <location>
        <begin position="241"/>
        <end position="328"/>
    </location>
</feature>
<dbReference type="InterPro" id="IPR036529">
    <property type="entry name" value="KIX_dom_sf"/>
</dbReference>
<keyword evidence="9" id="KW-0804">Transcription</keyword>
<dbReference type="InterPro" id="IPR003101">
    <property type="entry name" value="KIX_dom"/>
</dbReference>
<dbReference type="SUPFAM" id="SSF57933">
    <property type="entry name" value="TAZ domain"/>
    <property type="match status" value="1"/>
</dbReference>
<feature type="domain" description="TAZ-type" evidence="14">
    <location>
        <begin position="241"/>
        <end position="328"/>
    </location>
</feature>
<evidence type="ECO:0000259" key="15">
    <source>
        <dbReference type="PROSITE" id="PS50952"/>
    </source>
</evidence>
<feature type="compositionally biased region" description="Acidic residues" evidence="13">
    <location>
        <begin position="786"/>
        <end position="798"/>
    </location>
</feature>
<keyword evidence="5 12" id="KW-0863">Zinc-finger</keyword>